<sequence length="36" mass="4153">MGRFIFVELEDIESNQIIRTLSLLVNFATTFATTFN</sequence>
<proteinExistence type="predicted"/>
<dbReference type="Proteomes" id="UP000184047">
    <property type="component" value="Unassembled WGS sequence"/>
</dbReference>
<gene>
    <name evidence="1" type="ORF">SAMN05421866_4365</name>
</gene>
<evidence type="ECO:0000313" key="1">
    <source>
        <dbReference type="EMBL" id="SHH94484.1"/>
    </source>
</evidence>
<evidence type="ECO:0000313" key="2">
    <source>
        <dbReference type="Proteomes" id="UP000184047"/>
    </source>
</evidence>
<name>A0A1M5X4P4_9FLAO</name>
<keyword evidence="2" id="KW-1185">Reference proteome</keyword>
<accession>A0A1M5X4P4</accession>
<organism evidence="1 2">
    <name type="scientific">Chryseobacterium oranimense</name>
    <dbReference type="NCBI Taxonomy" id="421058"/>
    <lineage>
        <taxon>Bacteria</taxon>
        <taxon>Pseudomonadati</taxon>
        <taxon>Bacteroidota</taxon>
        <taxon>Flavobacteriia</taxon>
        <taxon>Flavobacteriales</taxon>
        <taxon>Weeksellaceae</taxon>
        <taxon>Chryseobacterium group</taxon>
        <taxon>Chryseobacterium</taxon>
    </lineage>
</organism>
<dbReference type="EMBL" id="FQWT01000009">
    <property type="protein sequence ID" value="SHH94484.1"/>
    <property type="molecule type" value="Genomic_DNA"/>
</dbReference>
<reference evidence="2" key="1">
    <citation type="submission" date="2016-11" db="EMBL/GenBank/DDBJ databases">
        <authorList>
            <person name="Varghese N."/>
            <person name="Submissions S."/>
        </authorList>
    </citation>
    <scope>NUCLEOTIDE SEQUENCE [LARGE SCALE GENOMIC DNA]</scope>
    <source>
        <strain evidence="2">DSM 19055</strain>
    </source>
</reference>
<protein>
    <submittedName>
        <fullName evidence="1">Uncharacterized protein</fullName>
    </submittedName>
</protein>
<dbReference type="AlphaFoldDB" id="A0A1M5X4P4"/>
<dbReference type="STRING" id="421058.SAMN05421866_4365"/>